<dbReference type="EMBL" id="SDRB02003259">
    <property type="protein sequence ID" value="THG18042.1"/>
    <property type="molecule type" value="Genomic_DNA"/>
</dbReference>
<dbReference type="SUPFAM" id="SSF50494">
    <property type="entry name" value="Trypsin-like serine proteases"/>
    <property type="match status" value="1"/>
</dbReference>
<protein>
    <submittedName>
        <fullName evidence="2">Uncharacterized protein</fullName>
    </submittedName>
</protein>
<feature type="compositionally biased region" description="Basic and acidic residues" evidence="1">
    <location>
        <begin position="495"/>
        <end position="509"/>
    </location>
</feature>
<feature type="region of interest" description="Disordered" evidence="1">
    <location>
        <begin position="487"/>
        <end position="517"/>
    </location>
</feature>
<organism evidence="2 3">
    <name type="scientific">Camellia sinensis var. sinensis</name>
    <name type="common">China tea</name>
    <dbReference type="NCBI Taxonomy" id="542762"/>
    <lineage>
        <taxon>Eukaryota</taxon>
        <taxon>Viridiplantae</taxon>
        <taxon>Streptophyta</taxon>
        <taxon>Embryophyta</taxon>
        <taxon>Tracheophyta</taxon>
        <taxon>Spermatophyta</taxon>
        <taxon>Magnoliopsida</taxon>
        <taxon>eudicotyledons</taxon>
        <taxon>Gunneridae</taxon>
        <taxon>Pentapetalae</taxon>
        <taxon>asterids</taxon>
        <taxon>Ericales</taxon>
        <taxon>Theaceae</taxon>
        <taxon>Camellia</taxon>
    </lineage>
</organism>
<proteinExistence type="predicted"/>
<dbReference type="InterPro" id="IPR009003">
    <property type="entry name" value="Peptidase_S1_PA"/>
</dbReference>
<comment type="caution">
    <text evidence="2">The sequence shown here is derived from an EMBL/GenBank/DDBJ whole genome shotgun (WGS) entry which is preliminary data.</text>
</comment>
<feature type="compositionally biased region" description="Polar residues" evidence="1">
    <location>
        <begin position="431"/>
        <end position="444"/>
    </location>
</feature>
<evidence type="ECO:0000313" key="2">
    <source>
        <dbReference type="EMBL" id="THG18042.1"/>
    </source>
</evidence>
<dbReference type="PANTHER" id="PTHR47389:SF4">
    <property type="entry name" value="OS09G0436400 PROTEIN"/>
    <property type="match status" value="1"/>
</dbReference>
<reference evidence="2 3" key="1">
    <citation type="journal article" date="2018" name="Proc. Natl. Acad. Sci. U.S.A.">
        <title>Draft genome sequence of Camellia sinensis var. sinensis provides insights into the evolution of the tea genome and tea quality.</title>
        <authorList>
            <person name="Wei C."/>
            <person name="Yang H."/>
            <person name="Wang S."/>
            <person name="Zhao J."/>
            <person name="Liu C."/>
            <person name="Gao L."/>
            <person name="Xia E."/>
            <person name="Lu Y."/>
            <person name="Tai Y."/>
            <person name="She G."/>
            <person name="Sun J."/>
            <person name="Cao H."/>
            <person name="Tong W."/>
            <person name="Gao Q."/>
            <person name="Li Y."/>
            <person name="Deng W."/>
            <person name="Jiang X."/>
            <person name="Wang W."/>
            <person name="Chen Q."/>
            <person name="Zhang S."/>
            <person name="Li H."/>
            <person name="Wu J."/>
            <person name="Wang P."/>
            <person name="Li P."/>
            <person name="Shi C."/>
            <person name="Zheng F."/>
            <person name="Jian J."/>
            <person name="Huang B."/>
            <person name="Shan D."/>
            <person name="Shi M."/>
            <person name="Fang C."/>
            <person name="Yue Y."/>
            <person name="Li F."/>
            <person name="Li D."/>
            <person name="Wei S."/>
            <person name="Han B."/>
            <person name="Jiang C."/>
            <person name="Yin Y."/>
            <person name="Xia T."/>
            <person name="Zhang Z."/>
            <person name="Bennetzen J.L."/>
            <person name="Zhao S."/>
            <person name="Wan X."/>
        </authorList>
    </citation>
    <scope>NUCLEOTIDE SEQUENCE [LARGE SCALE GENOMIC DNA]</scope>
    <source>
        <strain evidence="3">cv. Shuchazao</strain>
        <tissue evidence="2">Leaf</tissue>
    </source>
</reference>
<accession>A0A4S4ENX3</accession>
<dbReference type="AlphaFoldDB" id="A0A4S4ENX3"/>
<gene>
    <name evidence="2" type="ORF">TEA_019436</name>
</gene>
<dbReference type="Proteomes" id="UP000306102">
    <property type="component" value="Unassembled WGS sequence"/>
</dbReference>
<evidence type="ECO:0000313" key="3">
    <source>
        <dbReference type="Proteomes" id="UP000306102"/>
    </source>
</evidence>
<evidence type="ECO:0000256" key="1">
    <source>
        <dbReference type="SAM" id="MobiDB-lite"/>
    </source>
</evidence>
<name>A0A4S4ENX3_CAMSN</name>
<feature type="region of interest" description="Disordered" evidence="1">
    <location>
        <begin position="409"/>
        <end position="456"/>
    </location>
</feature>
<dbReference type="STRING" id="542762.A0A4S4ENX3"/>
<feature type="compositionally biased region" description="Low complexity" evidence="1">
    <location>
        <begin position="411"/>
        <end position="425"/>
    </location>
</feature>
<dbReference type="PANTHER" id="PTHR47389">
    <property type="entry name" value="OS09G0436400 PROTEIN"/>
    <property type="match status" value="1"/>
</dbReference>
<sequence length="517" mass="55767">MPMPATPSPTSPAHGWSTPTLVSYLLGLGFLTETQISAALRLLILDTIGDDGEGTGSYLTTPHTIGQKIDQFVNANMDLDIDTKRTSLKASASVVSLISVTGGTMMFASSGTIIGCEDVNGTYMSTILTSTTLLRSPTDSNAVPDDLKVNVCVMDGKLFKGCVIAYDFHFNIATISIETDVALPTAIIGPLDDSISIDPSEIACTVDKEMTSKLFQLHRRSNLFRLCPGDMVVAIGRSCTGTRELMAAPGKFSLDCCEFDCKELFRANYIISKLQFVSRRRKSHQPWLGMEMTNLYAASVGKLEKIISKFNISKGVLVEEYVLLHLVLDRSGFYWGKVFLGEKCYSSLDLVHLLISFPMCTHGIKAICPGAVGKGEIRPISTNPPIVRVFGSLRDGLGLGGSFVSNGVAPSGETSSRVSSEFSRSLGTPPRGQSTIETRSNPPIHTTAGDESHGDAIAEGSTRVSVTTNEVQWPESVGNMALVGTRVSKSGHAMDTARRVNERENEYKSGRQRSRAL</sequence>
<keyword evidence="3" id="KW-1185">Reference proteome</keyword>